<feature type="transmembrane region" description="Helical" evidence="1">
    <location>
        <begin position="343"/>
        <end position="367"/>
    </location>
</feature>
<dbReference type="OrthoDB" id="4022842at2759"/>
<dbReference type="STRING" id="984487.A0A1E4SS34"/>
<feature type="transmembrane region" description="Helical" evidence="1">
    <location>
        <begin position="245"/>
        <end position="269"/>
    </location>
</feature>
<evidence type="ECO:0000313" key="4">
    <source>
        <dbReference type="Proteomes" id="UP000094285"/>
    </source>
</evidence>
<keyword evidence="2" id="KW-0732">Signal</keyword>
<protein>
    <submittedName>
        <fullName evidence="3">Uncharacterized protein</fullName>
    </submittedName>
</protein>
<accession>A0A1E4SS34</accession>
<sequence>MLFYCVLSLLASVCWASSTLDASNGGVCAFVSTQGGKNASVTLTGSKDAVPALIFHYPDILNFTSIPSIEHWFVEYEHKDVLYEGVVDFDNNQFVVKPYADRPVDSAYNGYVGPDHDVEYPVTSSGIYCVYVAVPSGTSPQISVTFHQGHGKLPYLSYVFYTQQKWVVLVGTVIFAYLFHYILRFKVDSNVGNLDSISLISKGVIFFVLFPYILLAFTQLVIGFFKNRFDSSIILYLAETTNVLLYSGFNVVLQFFVLLLAMGYGVIYYHEGGSRNYRLFPTVYLKKASVLLLINLSLLAIIVVFGKFIFSATSPMASNDDPLSMLYLGLGGQNFKLTGLQKVLLLLSYILSLFNTVWFVVTVYYYFKTRKTINSFPPSENEDANSRIIKSYRRSVLVIFVLPLLIGLLGVSIGIYRTMNNVSDERLDFSESRIDVNLSVLSMLVLENTLTGQLHILFITQHLSFFLMVILLFAIWIKDNNGLIVEKGTVLDGQFDVESEDEMTI</sequence>
<dbReference type="GeneID" id="30980633"/>
<evidence type="ECO:0000256" key="2">
    <source>
        <dbReference type="SAM" id="SignalP"/>
    </source>
</evidence>
<dbReference type="RefSeq" id="XP_020067442.1">
    <property type="nucleotide sequence ID" value="XM_020206496.1"/>
</dbReference>
<feature type="signal peptide" evidence="2">
    <location>
        <begin position="1"/>
        <end position="16"/>
    </location>
</feature>
<evidence type="ECO:0000313" key="3">
    <source>
        <dbReference type="EMBL" id="ODV82320.1"/>
    </source>
</evidence>
<gene>
    <name evidence="3" type="ORF">CANTADRAFT_19885</name>
</gene>
<proteinExistence type="predicted"/>
<keyword evidence="1" id="KW-0812">Transmembrane</keyword>
<feature type="transmembrane region" description="Helical" evidence="1">
    <location>
        <begin position="396"/>
        <end position="416"/>
    </location>
</feature>
<dbReference type="EMBL" id="KV453909">
    <property type="protein sequence ID" value="ODV82320.1"/>
    <property type="molecule type" value="Genomic_DNA"/>
</dbReference>
<feature type="transmembrane region" description="Helical" evidence="1">
    <location>
        <begin position="204"/>
        <end position="225"/>
    </location>
</feature>
<name>A0A1E4SS34_9ASCO</name>
<keyword evidence="1" id="KW-1133">Transmembrane helix</keyword>
<dbReference type="AlphaFoldDB" id="A0A1E4SS34"/>
<feature type="transmembrane region" description="Helical" evidence="1">
    <location>
        <begin position="290"/>
        <end position="310"/>
    </location>
</feature>
<feature type="chain" id="PRO_5009162896" evidence="2">
    <location>
        <begin position="17"/>
        <end position="505"/>
    </location>
</feature>
<feature type="transmembrane region" description="Helical" evidence="1">
    <location>
        <begin position="166"/>
        <end position="183"/>
    </location>
</feature>
<keyword evidence="1" id="KW-0472">Membrane</keyword>
<organism evidence="3 4">
    <name type="scientific">Suhomyces tanzawaensis NRRL Y-17324</name>
    <dbReference type="NCBI Taxonomy" id="984487"/>
    <lineage>
        <taxon>Eukaryota</taxon>
        <taxon>Fungi</taxon>
        <taxon>Dikarya</taxon>
        <taxon>Ascomycota</taxon>
        <taxon>Saccharomycotina</taxon>
        <taxon>Pichiomycetes</taxon>
        <taxon>Debaryomycetaceae</taxon>
        <taxon>Suhomyces</taxon>
    </lineage>
</organism>
<feature type="transmembrane region" description="Helical" evidence="1">
    <location>
        <begin position="454"/>
        <end position="477"/>
    </location>
</feature>
<keyword evidence="4" id="KW-1185">Reference proteome</keyword>
<evidence type="ECO:0000256" key="1">
    <source>
        <dbReference type="SAM" id="Phobius"/>
    </source>
</evidence>
<dbReference type="Proteomes" id="UP000094285">
    <property type="component" value="Unassembled WGS sequence"/>
</dbReference>
<reference evidence="4" key="1">
    <citation type="submission" date="2016-05" db="EMBL/GenBank/DDBJ databases">
        <title>Comparative genomics of biotechnologically important yeasts.</title>
        <authorList>
            <consortium name="DOE Joint Genome Institute"/>
            <person name="Riley R."/>
            <person name="Haridas S."/>
            <person name="Wolfe K.H."/>
            <person name="Lopes M.R."/>
            <person name="Hittinger C.T."/>
            <person name="Goker M."/>
            <person name="Salamov A."/>
            <person name="Wisecaver J."/>
            <person name="Long T.M."/>
            <person name="Aerts A.L."/>
            <person name="Barry K."/>
            <person name="Choi C."/>
            <person name="Clum A."/>
            <person name="Coughlan A.Y."/>
            <person name="Deshpande S."/>
            <person name="Douglass A.P."/>
            <person name="Hanson S.J."/>
            <person name="Klenk H.-P."/>
            <person name="Labutti K."/>
            <person name="Lapidus A."/>
            <person name="Lindquist E."/>
            <person name="Lipzen A."/>
            <person name="Meier-Kolthoff J.P."/>
            <person name="Ohm R.A."/>
            <person name="Otillar R.P."/>
            <person name="Pangilinan J."/>
            <person name="Peng Y."/>
            <person name="Rokas A."/>
            <person name="Rosa C.A."/>
            <person name="Scheuner C."/>
            <person name="Sibirny A.A."/>
            <person name="Slot J.C."/>
            <person name="Stielow J.B."/>
            <person name="Sun H."/>
            <person name="Kurtzman C.P."/>
            <person name="Blackwell M."/>
            <person name="Grigoriev I.V."/>
            <person name="Jeffries T.W."/>
        </authorList>
    </citation>
    <scope>NUCLEOTIDE SEQUENCE [LARGE SCALE GENOMIC DNA]</scope>
    <source>
        <strain evidence="4">NRRL Y-17324</strain>
    </source>
</reference>